<dbReference type="EMBL" id="MGDD01000118">
    <property type="protein sequence ID" value="OGL46682.1"/>
    <property type="molecule type" value="Genomic_DNA"/>
</dbReference>
<protein>
    <submittedName>
        <fullName evidence="1">Uncharacterized protein</fullName>
    </submittedName>
</protein>
<accession>A0A1F7RYR8</accession>
<organism evidence="1 2">
    <name type="scientific">Candidatus Schekmanbacteria bacterium RBG_13_48_7</name>
    <dbReference type="NCBI Taxonomy" id="1817878"/>
    <lineage>
        <taxon>Bacteria</taxon>
        <taxon>Candidatus Schekmaniibacteriota</taxon>
    </lineage>
</organism>
<gene>
    <name evidence="1" type="ORF">A2161_21895</name>
</gene>
<evidence type="ECO:0000313" key="2">
    <source>
        <dbReference type="Proteomes" id="UP000179266"/>
    </source>
</evidence>
<dbReference type="AlphaFoldDB" id="A0A1F7RYR8"/>
<name>A0A1F7RYR8_9BACT</name>
<dbReference type="Proteomes" id="UP000179266">
    <property type="component" value="Unassembled WGS sequence"/>
</dbReference>
<proteinExistence type="predicted"/>
<sequence length="123" mass="14947">MILCTFLFDYSFIQKILIPLGNYRSPRSVFEIYKKLNKEKYFYVYMELFQPNIYYTNNKSVMLGYKPAYFLQLMNSSAPRYCIVRRDRKFNSLKREMSKKDKKLYVVYNDHPKYLLVSNQPSP</sequence>
<comment type="caution">
    <text evidence="1">The sequence shown here is derived from an EMBL/GenBank/DDBJ whole genome shotgun (WGS) entry which is preliminary data.</text>
</comment>
<reference evidence="1 2" key="1">
    <citation type="journal article" date="2016" name="Nat. Commun.">
        <title>Thousands of microbial genomes shed light on interconnected biogeochemical processes in an aquifer system.</title>
        <authorList>
            <person name="Anantharaman K."/>
            <person name="Brown C.T."/>
            <person name="Hug L.A."/>
            <person name="Sharon I."/>
            <person name="Castelle C.J."/>
            <person name="Probst A.J."/>
            <person name="Thomas B.C."/>
            <person name="Singh A."/>
            <person name="Wilkins M.J."/>
            <person name="Karaoz U."/>
            <person name="Brodie E.L."/>
            <person name="Williams K.H."/>
            <person name="Hubbard S.S."/>
            <person name="Banfield J.F."/>
        </authorList>
    </citation>
    <scope>NUCLEOTIDE SEQUENCE [LARGE SCALE GENOMIC DNA]</scope>
</reference>
<evidence type="ECO:0000313" key="1">
    <source>
        <dbReference type="EMBL" id="OGL46682.1"/>
    </source>
</evidence>